<sequence length="90" mass="10139">MTGTFGGALEARQIAAGEGRLVSEAVGEIEKEDNVLVVRRIHVTYWLRLPREQRPVAERVHGFHARFCPVYRTISGSVEITTSLEMEDLE</sequence>
<reference evidence="1 2" key="1">
    <citation type="submission" date="2019-06" db="EMBL/GenBank/DDBJ databases">
        <title>Genome sequence of Litorilinea aerophila BAA-2444.</title>
        <authorList>
            <person name="Maclea K.S."/>
            <person name="Maurais E.G."/>
            <person name="Iannazzi L.C."/>
        </authorList>
    </citation>
    <scope>NUCLEOTIDE SEQUENCE [LARGE SCALE GENOMIC DNA]</scope>
    <source>
        <strain evidence="1 2">ATCC BAA-2444</strain>
    </source>
</reference>
<proteinExistence type="predicted"/>
<evidence type="ECO:0000313" key="1">
    <source>
        <dbReference type="EMBL" id="TQE93442.1"/>
    </source>
</evidence>
<dbReference type="SUPFAM" id="SSF82784">
    <property type="entry name" value="OsmC-like"/>
    <property type="match status" value="1"/>
</dbReference>
<organism evidence="1 2">
    <name type="scientific">Litorilinea aerophila</name>
    <dbReference type="NCBI Taxonomy" id="1204385"/>
    <lineage>
        <taxon>Bacteria</taxon>
        <taxon>Bacillati</taxon>
        <taxon>Chloroflexota</taxon>
        <taxon>Caldilineae</taxon>
        <taxon>Caldilineales</taxon>
        <taxon>Caldilineaceae</taxon>
        <taxon>Litorilinea</taxon>
    </lineage>
</organism>
<evidence type="ECO:0008006" key="3">
    <source>
        <dbReference type="Google" id="ProtNLM"/>
    </source>
</evidence>
<name>A0A540V9N3_9CHLR</name>
<keyword evidence="2" id="KW-1185">Reference proteome</keyword>
<dbReference type="OrthoDB" id="165141at2"/>
<dbReference type="InParanoid" id="A0A540V9N3"/>
<gene>
    <name evidence="1" type="ORF">FKZ61_21480</name>
</gene>
<dbReference type="InterPro" id="IPR036102">
    <property type="entry name" value="OsmC/Ohrsf"/>
</dbReference>
<dbReference type="EMBL" id="VIGC01000040">
    <property type="protein sequence ID" value="TQE93442.1"/>
    <property type="molecule type" value="Genomic_DNA"/>
</dbReference>
<dbReference type="AlphaFoldDB" id="A0A540V9N3"/>
<protein>
    <recommendedName>
        <fullName evidence="3">OsmC family protein</fullName>
    </recommendedName>
</protein>
<dbReference type="Gene3D" id="3.30.300.20">
    <property type="match status" value="1"/>
</dbReference>
<dbReference type="Proteomes" id="UP000317371">
    <property type="component" value="Unassembled WGS sequence"/>
</dbReference>
<evidence type="ECO:0000313" key="2">
    <source>
        <dbReference type="Proteomes" id="UP000317371"/>
    </source>
</evidence>
<comment type="caution">
    <text evidence="1">The sequence shown here is derived from an EMBL/GenBank/DDBJ whole genome shotgun (WGS) entry which is preliminary data.</text>
</comment>
<dbReference type="InterPro" id="IPR015946">
    <property type="entry name" value="KH_dom-like_a/b"/>
</dbReference>
<accession>A0A540V9N3</accession>